<dbReference type="Proteomes" id="UP000007305">
    <property type="component" value="Chromosome 1"/>
</dbReference>
<evidence type="ECO:0000313" key="4">
    <source>
        <dbReference type="Proteomes" id="UP000007305"/>
    </source>
</evidence>
<organism evidence="3 4">
    <name type="scientific">Zea mays</name>
    <name type="common">Maize</name>
    <dbReference type="NCBI Taxonomy" id="4577"/>
    <lineage>
        <taxon>Eukaryota</taxon>
        <taxon>Viridiplantae</taxon>
        <taxon>Streptophyta</taxon>
        <taxon>Embryophyta</taxon>
        <taxon>Tracheophyta</taxon>
        <taxon>Spermatophyta</taxon>
        <taxon>Magnoliopsida</taxon>
        <taxon>Liliopsida</taxon>
        <taxon>Poales</taxon>
        <taxon>Poaceae</taxon>
        <taxon>PACMAD clade</taxon>
        <taxon>Panicoideae</taxon>
        <taxon>Andropogonodae</taxon>
        <taxon>Andropogoneae</taxon>
        <taxon>Tripsacinae</taxon>
        <taxon>Zea</taxon>
    </lineage>
</organism>
<keyword evidence="2" id="KW-0812">Transmembrane</keyword>
<sequence>MAYLSASNAEIADGVRPILGGRWAAVAASATSVAVLLLLPLFMLIALVRRMGPYLSLLHRALLMAQAYLAIYFATLALTAAATGLEPLRLVHAASSAASPGRRPHSHSASWPTSCSRWWTSSLSSRAPPPRGRRNGMPPRPSGLGRWWSASPPLSSTAPRQGPRPTPTGACTPCTRPASQSCAPARAPRGGRRPTSRAPTAPPRSGRRVELIASGTERGNFSGRKEMLIRLSVEA</sequence>
<dbReference type="AlphaFoldDB" id="A0A804LG21"/>
<dbReference type="InParanoid" id="A0A804LG21"/>
<protein>
    <submittedName>
        <fullName evidence="3">Uncharacterized protein</fullName>
    </submittedName>
</protein>
<dbReference type="PANTHER" id="PTHR35310">
    <property type="entry name" value="CELL WALL INTEGRITY/STRESS RESPONSE COMPONENT-LIKE PROTEIN"/>
    <property type="match status" value="1"/>
</dbReference>
<proteinExistence type="predicted"/>
<reference evidence="4" key="1">
    <citation type="submission" date="2015-12" db="EMBL/GenBank/DDBJ databases">
        <title>Update maize B73 reference genome by single molecule sequencing technologies.</title>
        <authorList>
            <consortium name="Maize Genome Sequencing Project"/>
            <person name="Ware D."/>
        </authorList>
    </citation>
    <scope>NUCLEOTIDE SEQUENCE [LARGE SCALE GENOMIC DNA]</scope>
    <source>
        <strain evidence="4">cv. B73</strain>
    </source>
</reference>
<keyword evidence="2" id="KW-1133">Transmembrane helix</keyword>
<dbReference type="Gramene" id="Zm00001eb008600_T003">
    <property type="protein sequence ID" value="Zm00001eb008600_P003"/>
    <property type="gene ID" value="Zm00001eb008600"/>
</dbReference>
<feature type="transmembrane region" description="Helical" evidence="2">
    <location>
        <begin position="61"/>
        <end position="82"/>
    </location>
</feature>
<keyword evidence="4" id="KW-1185">Reference proteome</keyword>
<reference evidence="3" key="2">
    <citation type="submission" date="2019-07" db="EMBL/GenBank/DDBJ databases">
        <authorList>
            <person name="Seetharam A."/>
            <person name="Woodhouse M."/>
            <person name="Cannon E."/>
        </authorList>
    </citation>
    <scope>NUCLEOTIDE SEQUENCE [LARGE SCALE GENOMIC DNA]</scope>
    <source>
        <strain evidence="3">cv. B73</strain>
    </source>
</reference>
<feature type="transmembrane region" description="Helical" evidence="2">
    <location>
        <begin position="23"/>
        <end position="49"/>
    </location>
</feature>
<feature type="compositionally biased region" description="Low complexity" evidence="1">
    <location>
        <begin position="113"/>
        <end position="126"/>
    </location>
</feature>
<evidence type="ECO:0000256" key="1">
    <source>
        <dbReference type="SAM" id="MobiDB-lite"/>
    </source>
</evidence>
<dbReference type="EnsemblPlants" id="Zm00001eb008600_T003">
    <property type="protein sequence ID" value="Zm00001eb008600_P003"/>
    <property type="gene ID" value="Zm00001eb008600"/>
</dbReference>
<evidence type="ECO:0000313" key="3">
    <source>
        <dbReference type="EnsemblPlants" id="Zm00001eb008600_P003"/>
    </source>
</evidence>
<keyword evidence="2" id="KW-0472">Membrane</keyword>
<feature type="region of interest" description="Disordered" evidence="1">
    <location>
        <begin position="96"/>
        <end position="208"/>
    </location>
</feature>
<name>A0A804LG21_MAIZE</name>
<accession>A0A804LG21</accession>
<reference evidence="3" key="3">
    <citation type="submission" date="2021-05" db="UniProtKB">
        <authorList>
            <consortium name="EnsemblPlants"/>
        </authorList>
    </citation>
    <scope>IDENTIFICATION</scope>
    <source>
        <strain evidence="3">cv. B73</strain>
    </source>
</reference>
<dbReference type="PANTHER" id="PTHR35310:SF1">
    <property type="entry name" value="CELL WALL INTEGRITY_STRESS RESPONSE COMPONENT-LIKE PROTEIN"/>
    <property type="match status" value="1"/>
</dbReference>
<evidence type="ECO:0000256" key="2">
    <source>
        <dbReference type="SAM" id="Phobius"/>
    </source>
</evidence>